<gene>
    <name evidence="5" type="ORF">EDC65_2139</name>
</gene>
<dbReference type="SUPFAM" id="SSF52540">
    <property type="entry name" value="P-loop containing nucleoside triphosphate hydrolases"/>
    <property type="match status" value="1"/>
</dbReference>
<accession>A0A3N1M9I2</accession>
<dbReference type="PROSITE" id="PS50893">
    <property type="entry name" value="ABC_TRANSPORTER_2"/>
    <property type="match status" value="1"/>
</dbReference>
<dbReference type="PROSITE" id="PS00211">
    <property type="entry name" value="ABC_TRANSPORTER_1"/>
    <property type="match status" value="1"/>
</dbReference>
<dbReference type="EMBL" id="RJKX01000013">
    <property type="protein sequence ID" value="ROQ00343.1"/>
    <property type="molecule type" value="Genomic_DNA"/>
</dbReference>
<evidence type="ECO:0000256" key="2">
    <source>
        <dbReference type="ARBA" id="ARBA00022741"/>
    </source>
</evidence>
<dbReference type="GO" id="GO:0005886">
    <property type="term" value="C:plasma membrane"/>
    <property type="evidence" value="ECO:0007669"/>
    <property type="project" value="TreeGrafter"/>
</dbReference>
<dbReference type="Pfam" id="PF00005">
    <property type="entry name" value="ABC_tran"/>
    <property type="match status" value="1"/>
</dbReference>
<proteinExistence type="predicted"/>
<dbReference type="InterPro" id="IPR003593">
    <property type="entry name" value="AAA+_ATPase"/>
</dbReference>
<dbReference type="SMART" id="SM00382">
    <property type="entry name" value="AAA"/>
    <property type="match status" value="1"/>
</dbReference>
<dbReference type="InterPro" id="IPR051120">
    <property type="entry name" value="ABC_AA/LPS_Transport"/>
</dbReference>
<protein>
    <submittedName>
        <fullName evidence="5">Amino acid/amide ABC transporter ATP-binding protein 1 (HAAT family)</fullName>
    </submittedName>
</protein>
<dbReference type="RefSeq" id="WP_123689635.1">
    <property type="nucleotide sequence ID" value="NZ_AP019700.1"/>
</dbReference>
<keyword evidence="1" id="KW-0813">Transport</keyword>
<keyword evidence="6" id="KW-1185">Reference proteome</keyword>
<dbReference type="PANTHER" id="PTHR45772">
    <property type="entry name" value="CONSERVED COMPONENT OF ABC TRANSPORTER FOR NATURAL AMINO ACIDS-RELATED"/>
    <property type="match status" value="1"/>
</dbReference>
<dbReference type="AlphaFoldDB" id="A0A3N1M9I2"/>
<keyword evidence="3 5" id="KW-0067">ATP-binding</keyword>
<name>A0A3N1M9I2_9PROT</name>
<dbReference type="GO" id="GO:0016887">
    <property type="term" value="F:ATP hydrolysis activity"/>
    <property type="evidence" value="ECO:0007669"/>
    <property type="project" value="InterPro"/>
</dbReference>
<dbReference type="OrthoDB" id="9779872at2"/>
<organism evidence="5 6">
    <name type="scientific">Stella humosa</name>
    <dbReference type="NCBI Taxonomy" id="94"/>
    <lineage>
        <taxon>Bacteria</taxon>
        <taxon>Pseudomonadati</taxon>
        <taxon>Pseudomonadota</taxon>
        <taxon>Alphaproteobacteria</taxon>
        <taxon>Rhodospirillales</taxon>
        <taxon>Stellaceae</taxon>
        <taxon>Stella</taxon>
    </lineage>
</organism>
<dbReference type="CDD" id="cd03219">
    <property type="entry name" value="ABC_Mj1267_LivG_branched"/>
    <property type="match status" value="1"/>
</dbReference>
<feature type="domain" description="ABC transporter" evidence="4">
    <location>
        <begin position="5"/>
        <end position="247"/>
    </location>
</feature>
<dbReference type="Pfam" id="PF12399">
    <property type="entry name" value="BCA_ABC_TP_C"/>
    <property type="match status" value="1"/>
</dbReference>
<evidence type="ECO:0000256" key="1">
    <source>
        <dbReference type="ARBA" id="ARBA00022448"/>
    </source>
</evidence>
<evidence type="ECO:0000256" key="3">
    <source>
        <dbReference type="ARBA" id="ARBA00022840"/>
    </source>
</evidence>
<evidence type="ECO:0000313" key="5">
    <source>
        <dbReference type="EMBL" id="ROQ00343.1"/>
    </source>
</evidence>
<dbReference type="InterPro" id="IPR017871">
    <property type="entry name" value="ABC_transporter-like_CS"/>
</dbReference>
<dbReference type="PANTHER" id="PTHR45772:SF3">
    <property type="entry name" value="ABC TRANSPORTER ATP-BINDING PROTEIN"/>
    <property type="match status" value="1"/>
</dbReference>
<reference evidence="5 6" key="1">
    <citation type="submission" date="2018-11" db="EMBL/GenBank/DDBJ databases">
        <title>Genomic Encyclopedia of Type Strains, Phase IV (KMG-IV): sequencing the most valuable type-strain genomes for metagenomic binning, comparative biology and taxonomic classification.</title>
        <authorList>
            <person name="Goeker M."/>
        </authorList>
    </citation>
    <scope>NUCLEOTIDE SEQUENCE [LARGE SCALE GENOMIC DNA]</scope>
    <source>
        <strain evidence="5 6">DSM 5900</strain>
    </source>
</reference>
<dbReference type="GO" id="GO:0005524">
    <property type="term" value="F:ATP binding"/>
    <property type="evidence" value="ECO:0007669"/>
    <property type="project" value="UniProtKB-KW"/>
</dbReference>
<keyword evidence="2" id="KW-0547">Nucleotide-binding</keyword>
<comment type="caution">
    <text evidence="5">The sequence shown here is derived from an EMBL/GenBank/DDBJ whole genome shotgun (WGS) entry which is preliminary data.</text>
</comment>
<dbReference type="InterPro" id="IPR032823">
    <property type="entry name" value="BCA_ABC_TP_C"/>
</dbReference>
<dbReference type="Gene3D" id="3.40.50.300">
    <property type="entry name" value="P-loop containing nucleotide triphosphate hydrolases"/>
    <property type="match status" value="1"/>
</dbReference>
<evidence type="ECO:0000313" key="6">
    <source>
        <dbReference type="Proteomes" id="UP000278222"/>
    </source>
</evidence>
<dbReference type="InterPro" id="IPR027417">
    <property type="entry name" value="P-loop_NTPase"/>
</dbReference>
<dbReference type="InterPro" id="IPR003439">
    <property type="entry name" value="ABC_transporter-like_ATP-bd"/>
</dbReference>
<evidence type="ECO:0000259" key="4">
    <source>
        <dbReference type="PROSITE" id="PS50893"/>
    </source>
</evidence>
<dbReference type="FunFam" id="3.40.50.300:FF:000421">
    <property type="entry name" value="Branched-chain amino acid ABC transporter ATP-binding protein"/>
    <property type="match status" value="1"/>
</dbReference>
<dbReference type="Proteomes" id="UP000278222">
    <property type="component" value="Unassembled WGS sequence"/>
</dbReference>
<sequence>MTAILEVRGLTVKFGDFVAVRDVSFDLAPGSIHSIIGPNGAGKTTLFNALTGRVMPTAGSVTFAGRDITRLPMHRRTVLGIGRSFQVTSLFAAMTVRQSLALACQRKLGLGLLGILSRDRSLAPAAARADELLAFLGLGDVAERKSGELSHGQQRRLEIGLALAARPQVVFLDEPTAGMGIDDIDAVRRLIREIARTCTVVLIEHNMAIVMGISDTITVMFQGEVLVEGPPDAIRADRRVQMAYLGEVA</sequence>